<dbReference type="InterPro" id="IPR001789">
    <property type="entry name" value="Sig_transdc_resp-reg_receiver"/>
</dbReference>
<reference evidence="14 15" key="1">
    <citation type="submission" date="2016-09" db="EMBL/GenBank/DDBJ databases">
        <authorList>
            <person name="Capua I."/>
            <person name="De Benedictis P."/>
            <person name="Joannis T."/>
            <person name="Lombin L.H."/>
            <person name="Cattoli G."/>
        </authorList>
    </citation>
    <scope>NUCLEOTIDE SEQUENCE [LARGE SCALE GENOMIC DNA]</scope>
    <source>
        <strain evidence="14 15">GluBS11</strain>
    </source>
</reference>
<dbReference type="RefSeq" id="WP_091232733.1">
    <property type="nucleotide sequence ID" value="NZ_FMKA01000008.1"/>
</dbReference>
<sequence>MYRVLLVDDEVLVREAIGENIHWEELGYELAGSCQDRKEAKEFLERNPVDVVLTDICMPHMDGMELSELIYEQYPEVNVIIFSGFDDFEYAKKAIKYNVKEYLLKPVTAFELSEVLTNLKEKIDSAREKEKKLERLSETYNKNRIIIKSKVLADFIMGTKTEEENLRGLREVDVVLEASEFRVAVLEIDLYSELHDPDEEAKQQSALMAFAVFNISDEIIKAHHAGIVCQGNHNRVFILFQTDRPKGFDESVKNTCLQISDLVKQLLGLSITVGIGREVRNKKDIYKSYEEAEGAIRYRYLLGGDSIIDMKEIIRTMNKEVDLDEEINQLSMALKLNDRTKTEEGLDKISKAVKDAMADKNRSCLYLQQVIVAVGDVLRTSDLAGSMIYAQKDQLLTDIAEARTFADSMKLLEDYCHQAGEELDNQKNAGGKRQAFLAMNYMEKNYSDDELNLNSICTYLCISPSRFSTIFKNATGETFMEALTRIRMQKAKELLENTDLKNYEIAEKVGFSDPHYFSIAFKKATGKTPKEYAKGKR</sequence>
<dbReference type="EMBL" id="FMKA01000008">
    <property type="protein sequence ID" value="SCP97038.1"/>
    <property type="molecule type" value="Genomic_DNA"/>
</dbReference>
<evidence type="ECO:0000313" key="14">
    <source>
        <dbReference type="EMBL" id="SCP97038.1"/>
    </source>
</evidence>
<gene>
    <name evidence="14" type="ORF">SAMN05421730_100819</name>
</gene>
<evidence type="ECO:0000256" key="8">
    <source>
        <dbReference type="ARBA" id="ARBA00023163"/>
    </source>
</evidence>
<evidence type="ECO:0000256" key="4">
    <source>
        <dbReference type="ARBA" id="ARBA00022553"/>
    </source>
</evidence>
<evidence type="ECO:0000256" key="10">
    <source>
        <dbReference type="PROSITE-ProRule" id="PRU00169"/>
    </source>
</evidence>
<dbReference type="InterPro" id="IPR009057">
    <property type="entry name" value="Homeodomain-like_sf"/>
</dbReference>
<evidence type="ECO:0000313" key="15">
    <source>
        <dbReference type="Proteomes" id="UP000199315"/>
    </source>
</evidence>
<evidence type="ECO:0000256" key="2">
    <source>
        <dbReference type="ARBA" id="ARBA00018672"/>
    </source>
</evidence>
<dbReference type="SMART" id="SM00448">
    <property type="entry name" value="REC"/>
    <property type="match status" value="1"/>
</dbReference>
<feature type="modified residue" description="4-aspartylphosphate" evidence="10">
    <location>
        <position position="55"/>
    </location>
</feature>
<dbReference type="InterPro" id="IPR041522">
    <property type="entry name" value="CdaR_GGDEF"/>
</dbReference>
<feature type="domain" description="HTH araC/xylS-type" evidence="12">
    <location>
        <begin position="436"/>
        <end position="535"/>
    </location>
</feature>
<organism evidence="14 15">
    <name type="scientific">Anaerobium acetethylicum</name>
    <dbReference type="NCBI Taxonomy" id="1619234"/>
    <lineage>
        <taxon>Bacteria</taxon>
        <taxon>Bacillati</taxon>
        <taxon>Bacillota</taxon>
        <taxon>Clostridia</taxon>
        <taxon>Lachnospirales</taxon>
        <taxon>Lachnospiraceae</taxon>
        <taxon>Anaerobium</taxon>
    </lineage>
</organism>
<dbReference type="Proteomes" id="UP000199315">
    <property type="component" value="Unassembled WGS sequence"/>
</dbReference>
<dbReference type="InterPro" id="IPR011006">
    <property type="entry name" value="CheY-like_superfamily"/>
</dbReference>
<dbReference type="PANTHER" id="PTHR42713:SF3">
    <property type="entry name" value="TRANSCRIPTIONAL REGULATORY PROTEIN HPTR"/>
    <property type="match status" value="1"/>
</dbReference>
<evidence type="ECO:0000259" key="13">
    <source>
        <dbReference type="PROSITE" id="PS50110"/>
    </source>
</evidence>
<feature type="domain" description="Response regulatory" evidence="13">
    <location>
        <begin position="3"/>
        <end position="120"/>
    </location>
</feature>
<keyword evidence="5" id="KW-0902">Two-component regulatory system</keyword>
<dbReference type="GO" id="GO:0003700">
    <property type="term" value="F:DNA-binding transcription factor activity"/>
    <property type="evidence" value="ECO:0007669"/>
    <property type="project" value="InterPro"/>
</dbReference>
<dbReference type="OrthoDB" id="9794370at2"/>
<dbReference type="Pfam" id="PF12833">
    <property type="entry name" value="HTH_18"/>
    <property type="match status" value="1"/>
</dbReference>
<dbReference type="STRING" id="1619234.SAMN05421730_100819"/>
<dbReference type="Gene3D" id="3.40.50.2300">
    <property type="match status" value="1"/>
</dbReference>
<evidence type="ECO:0000256" key="9">
    <source>
        <dbReference type="ARBA" id="ARBA00024867"/>
    </source>
</evidence>
<evidence type="ECO:0000256" key="5">
    <source>
        <dbReference type="ARBA" id="ARBA00023012"/>
    </source>
</evidence>
<keyword evidence="4 10" id="KW-0597">Phosphoprotein</keyword>
<dbReference type="SMART" id="SM00342">
    <property type="entry name" value="HTH_ARAC"/>
    <property type="match status" value="1"/>
</dbReference>
<comment type="subcellular location">
    <subcellularLocation>
        <location evidence="1">Cytoplasm</location>
    </subcellularLocation>
</comment>
<dbReference type="Pfam" id="PF00072">
    <property type="entry name" value="Response_reg"/>
    <property type="match status" value="1"/>
</dbReference>
<proteinExistence type="predicted"/>
<dbReference type="GO" id="GO:0000160">
    <property type="term" value="P:phosphorelay signal transduction system"/>
    <property type="evidence" value="ECO:0007669"/>
    <property type="project" value="UniProtKB-KW"/>
</dbReference>
<accession>A0A1D3TSY7</accession>
<name>A0A1D3TSY7_9FIRM</name>
<dbReference type="Pfam" id="PF17853">
    <property type="entry name" value="GGDEF_2"/>
    <property type="match status" value="1"/>
</dbReference>
<keyword evidence="8" id="KW-0804">Transcription</keyword>
<dbReference type="PROSITE" id="PS01124">
    <property type="entry name" value="HTH_ARAC_FAMILY_2"/>
    <property type="match status" value="1"/>
</dbReference>
<dbReference type="Gene3D" id="1.10.10.60">
    <property type="entry name" value="Homeodomain-like"/>
    <property type="match status" value="2"/>
</dbReference>
<protein>
    <recommendedName>
        <fullName evidence="2">Stage 0 sporulation protein A homolog</fullName>
    </recommendedName>
</protein>
<evidence type="ECO:0000256" key="6">
    <source>
        <dbReference type="ARBA" id="ARBA00023015"/>
    </source>
</evidence>
<dbReference type="GO" id="GO:0005737">
    <property type="term" value="C:cytoplasm"/>
    <property type="evidence" value="ECO:0007669"/>
    <property type="project" value="UniProtKB-SubCell"/>
</dbReference>
<dbReference type="SUPFAM" id="SSF52172">
    <property type="entry name" value="CheY-like"/>
    <property type="match status" value="1"/>
</dbReference>
<dbReference type="GO" id="GO:0043565">
    <property type="term" value="F:sequence-specific DNA binding"/>
    <property type="evidence" value="ECO:0007669"/>
    <property type="project" value="InterPro"/>
</dbReference>
<dbReference type="InterPro" id="IPR051552">
    <property type="entry name" value="HptR"/>
</dbReference>
<keyword evidence="3" id="KW-0963">Cytoplasm</keyword>
<evidence type="ECO:0000256" key="1">
    <source>
        <dbReference type="ARBA" id="ARBA00004496"/>
    </source>
</evidence>
<dbReference type="PANTHER" id="PTHR42713">
    <property type="entry name" value="HISTIDINE KINASE-RELATED"/>
    <property type="match status" value="1"/>
</dbReference>
<evidence type="ECO:0000256" key="3">
    <source>
        <dbReference type="ARBA" id="ARBA00022490"/>
    </source>
</evidence>
<dbReference type="PROSITE" id="PS50110">
    <property type="entry name" value="RESPONSE_REGULATORY"/>
    <property type="match status" value="1"/>
</dbReference>
<evidence type="ECO:0000256" key="11">
    <source>
        <dbReference type="SAM" id="Coils"/>
    </source>
</evidence>
<keyword evidence="6" id="KW-0805">Transcription regulation</keyword>
<evidence type="ECO:0000256" key="7">
    <source>
        <dbReference type="ARBA" id="ARBA00023125"/>
    </source>
</evidence>
<evidence type="ECO:0000259" key="12">
    <source>
        <dbReference type="PROSITE" id="PS01124"/>
    </source>
</evidence>
<keyword evidence="7" id="KW-0238">DNA-binding</keyword>
<keyword evidence="15" id="KW-1185">Reference proteome</keyword>
<dbReference type="InterPro" id="IPR018060">
    <property type="entry name" value="HTH_AraC"/>
</dbReference>
<feature type="coiled-coil region" evidence="11">
    <location>
        <begin position="109"/>
        <end position="143"/>
    </location>
</feature>
<dbReference type="AlphaFoldDB" id="A0A1D3TSY7"/>
<dbReference type="CDD" id="cd17536">
    <property type="entry name" value="REC_YesN-like"/>
    <property type="match status" value="1"/>
</dbReference>
<keyword evidence="11" id="KW-0175">Coiled coil</keyword>
<dbReference type="SUPFAM" id="SSF46689">
    <property type="entry name" value="Homeodomain-like"/>
    <property type="match status" value="1"/>
</dbReference>
<comment type="function">
    <text evidence="9">May play the central regulatory role in sporulation. It may be an element of the effector pathway responsible for the activation of sporulation genes in response to nutritional stress. Spo0A may act in concert with spo0H (a sigma factor) to control the expression of some genes that are critical to the sporulation process.</text>
</comment>